<gene>
    <name evidence="9" type="ORF">FHX33_004196</name>
</gene>
<evidence type="ECO:0000256" key="2">
    <source>
        <dbReference type="ARBA" id="ARBA00007935"/>
    </source>
</evidence>
<keyword evidence="7 8" id="KW-0472">Membrane</keyword>
<evidence type="ECO:0000256" key="7">
    <source>
        <dbReference type="ARBA" id="ARBA00023136"/>
    </source>
</evidence>
<organism evidence="9 10">
    <name type="scientific">Leifsonia aquatica</name>
    <name type="common">Corynebacterium aquaticum</name>
    <dbReference type="NCBI Taxonomy" id="144185"/>
    <lineage>
        <taxon>Bacteria</taxon>
        <taxon>Bacillati</taxon>
        <taxon>Actinomycetota</taxon>
        <taxon>Actinomycetes</taxon>
        <taxon>Micrococcales</taxon>
        <taxon>Microbacteriaceae</taxon>
        <taxon>Leifsonia</taxon>
    </lineage>
</organism>
<feature type="transmembrane region" description="Helical" evidence="8">
    <location>
        <begin position="203"/>
        <end position="223"/>
    </location>
</feature>
<protein>
    <submittedName>
        <fullName evidence="9">Iron complex transport system permease protein</fullName>
    </submittedName>
</protein>
<evidence type="ECO:0000256" key="8">
    <source>
        <dbReference type="SAM" id="Phobius"/>
    </source>
</evidence>
<comment type="subcellular location">
    <subcellularLocation>
        <location evidence="1">Cell membrane</location>
        <topology evidence="1">Multi-pass membrane protein</topology>
    </subcellularLocation>
</comment>
<dbReference type="Gene3D" id="1.10.3470.10">
    <property type="entry name" value="ABC transporter involved in vitamin B12 uptake, BtuC"/>
    <property type="match status" value="1"/>
</dbReference>
<evidence type="ECO:0000313" key="9">
    <source>
        <dbReference type="EMBL" id="MBB2969412.1"/>
    </source>
</evidence>
<feature type="transmembrane region" description="Helical" evidence="8">
    <location>
        <begin position="26"/>
        <end position="49"/>
    </location>
</feature>
<dbReference type="GO" id="GO:0022857">
    <property type="term" value="F:transmembrane transporter activity"/>
    <property type="evidence" value="ECO:0007669"/>
    <property type="project" value="InterPro"/>
</dbReference>
<comment type="similarity">
    <text evidence="2">Belongs to the binding-protein-dependent transport system permease family. FecCD subfamily.</text>
</comment>
<keyword evidence="5 8" id="KW-0812">Transmembrane</keyword>
<dbReference type="InterPro" id="IPR037294">
    <property type="entry name" value="ABC_BtuC-like"/>
</dbReference>
<feature type="transmembrane region" description="Helical" evidence="8">
    <location>
        <begin position="289"/>
        <end position="309"/>
    </location>
</feature>
<keyword evidence="10" id="KW-1185">Reference proteome</keyword>
<dbReference type="RefSeq" id="WP_338092059.1">
    <property type="nucleotide sequence ID" value="NZ_JACHVP010000007.1"/>
</dbReference>
<accession>A0A7W4YLE1</accession>
<evidence type="ECO:0000256" key="1">
    <source>
        <dbReference type="ARBA" id="ARBA00004651"/>
    </source>
</evidence>
<dbReference type="PANTHER" id="PTHR30472">
    <property type="entry name" value="FERRIC ENTEROBACTIN TRANSPORT SYSTEM PERMEASE PROTEIN"/>
    <property type="match status" value="1"/>
</dbReference>
<dbReference type="SUPFAM" id="SSF81345">
    <property type="entry name" value="ABC transporter involved in vitamin B12 uptake, BtuC"/>
    <property type="match status" value="1"/>
</dbReference>
<feature type="transmembrane region" description="Helical" evidence="8">
    <location>
        <begin position="132"/>
        <end position="149"/>
    </location>
</feature>
<dbReference type="PANTHER" id="PTHR30472:SF24">
    <property type="entry name" value="FERRIC ENTEROBACTIN TRANSPORT SYSTEM PERMEASE PROTEIN FEPG"/>
    <property type="match status" value="1"/>
</dbReference>
<feature type="transmembrane region" description="Helical" evidence="8">
    <location>
        <begin position="108"/>
        <end position="126"/>
    </location>
</feature>
<comment type="caution">
    <text evidence="9">The sequence shown here is derived from an EMBL/GenBank/DDBJ whole genome shotgun (WGS) entry which is preliminary data.</text>
</comment>
<evidence type="ECO:0000256" key="6">
    <source>
        <dbReference type="ARBA" id="ARBA00022989"/>
    </source>
</evidence>
<dbReference type="InterPro" id="IPR000522">
    <property type="entry name" value="ABC_transptr_permease_BtuC"/>
</dbReference>
<evidence type="ECO:0000256" key="4">
    <source>
        <dbReference type="ARBA" id="ARBA00022475"/>
    </source>
</evidence>
<proteinExistence type="inferred from homology"/>
<sequence>MTGTTATRPVRSPVQRGHRVRRTRRVVIALLALLVVAAVATLTLGRLGIPLSELPAALLTGSTGKTAFVLERLRGPRLLAAAGVGAALGLAGALFQTVTRNPLGSPDMVGLAAGAGAGVALCTLFAPAVPAPVGAVAGGAIALAVVWLATGRGFSSPGRVLVAGIAVTAMAAAVTQYAVSVVLRDQGSQLAAYLVGSLNSTGVTDVAVIALTLALVVPAAALLRHRIAVLELGDDVADGLGAASGRTRTAAIVVSLVAASGAVAVAGPISFVALTAPPIARMLVGRSGANLAVSAIAGALIVVLADLAVQQVGVLGGLPVGVLTAAVGGGYLGVLLVSRLRRGRL</sequence>
<dbReference type="Proteomes" id="UP000538196">
    <property type="component" value="Unassembled WGS sequence"/>
</dbReference>
<dbReference type="GO" id="GO:0005886">
    <property type="term" value="C:plasma membrane"/>
    <property type="evidence" value="ECO:0007669"/>
    <property type="project" value="UniProtKB-SubCell"/>
</dbReference>
<dbReference type="AlphaFoldDB" id="A0A7W4YLE1"/>
<keyword evidence="3" id="KW-0813">Transport</keyword>
<dbReference type="Pfam" id="PF01032">
    <property type="entry name" value="FecCD"/>
    <property type="match status" value="1"/>
</dbReference>
<feature type="transmembrane region" description="Helical" evidence="8">
    <location>
        <begin position="161"/>
        <end position="183"/>
    </location>
</feature>
<name>A0A7W4YLE1_LEIAQ</name>
<dbReference type="GO" id="GO:0033214">
    <property type="term" value="P:siderophore-iron import into cell"/>
    <property type="evidence" value="ECO:0007669"/>
    <property type="project" value="TreeGrafter"/>
</dbReference>
<evidence type="ECO:0000256" key="3">
    <source>
        <dbReference type="ARBA" id="ARBA00022448"/>
    </source>
</evidence>
<feature type="transmembrane region" description="Helical" evidence="8">
    <location>
        <begin position="78"/>
        <end position="96"/>
    </location>
</feature>
<keyword evidence="6 8" id="KW-1133">Transmembrane helix</keyword>
<evidence type="ECO:0000313" key="10">
    <source>
        <dbReference type="Proteomes" id="UP000538196"/>
    </source>
</evidence>
<evidence type="ECO:0000256" key="5">
    <source>
        <dbReference type="ARBA" id="ARBA00022692"/>
    </source>
</evidence>
<keyword evidence="4" id="KW-1003">Cell membrane</keyword>
<feature type="transmembrane region" description="Helical" evidence="8">
    <location>
        <begin position="315"/>
        <end position="337"/>
    </location>
</feature>
<reference evidence="9 10" key="1">
    <citation type="submission" date="2020-08" db="EMBL/GenBank/DDBJ databases">
        <title>Sequencing the genomes of 1000 actinobacteria strains.</title>
        <authorList>
            <person name="Klenk H.-P."/>
        </authorList>
    </citation>
    <scope>NUCLEOTIDE SEQUENCE [LARGE SCALE GENOMIC DNA]</scope>
    <source>
        <strain evidence="9 10">DSM 20146</strain>
    </source>
</reference>
<dbReference type="EMBL" id="JACHVP010000007">
    <property type="protein sequence ID" value="MBB2969412.1"/>
    <property type="molecule type" value="Genomic_DNA"/>
</dbReference>